<evidence type="ECO:0000313" key="3">
    <source>
        <dbReference type="Proteomes" id="UP000199072"/>
    </source>
</evidence>
<keyword evidence="1" id="KW-0732">Signal</keyword>
<organism evidence="2 3">
    <name type="scientific">Mucilaginibacter pineti</name>
    <dbReference type="NCBI Taxonomy" id="1391627"/>
    <lineage>
        <taxon>Bacteria</taxon>
        <taxon>Pseudomonadati</taxon>
        <taxon>Bacteroidota</taxon>
        <taxon>Sphingobacteriia</taxon>
        <taxon>Sphingobacteriales</taxon>
        <taxon>Sphingobacteriaceae</taxon>
        <taxon>Mucilaginibacter</taxon>
    </lineage>
</organism>
<sequence length="197" mass="22582">MKLPILKALFCVAVLLFTLKTQAQDYIITMKGDSIPCKTNRALGGVKFRYQTSEMKSNKTIKPTEIKEFKNSEENVILRSVVIKGEDNPKFLALVERGTISLYYVLGRRHVNHYGFLNVTDAIDELYVSKGSDTVTLLKSNLVTELTRDQLRHNFAKLLIDKKSLYDRFLANDGYATFYLYKIVHFYNTGLLLNPND</sequence>
<feature type="signal peptide" evidence="1">
    <location>
        <begin position="1"/>
        <end position="23"/>
    </location>
</feature>
<keyword evidence="3" id="KW-1185">Reference proteome</keyword>
<dbReference type="RefSeq" id="WP_091152891.1">
    <property type="nucleotide sequence ID" value="NZ_FNAI01000012.1"/>
</dbReference>
<reference evidence="2 3" key="1">
    <citation type="submission" date="2016-10" db="EMBL/GenBank/DDBJ databases">
        <authorList>
            <person name="de Groot N.N."/>
        </authorList>
    </citation>
    <scope>NUCLEOTIDE SEQUENCE [LARGE SCALE GENOMIC DNA]</scope>
    <source>
        <strain evidence="2 3">47C3B</strain>
    </source>
</reference>
<dbReference type="OrthoDB" id="793640at2"/>
<protein>
    <submittedName>
        <fullName evidence="2">Uncharacterized protein</fullName>
    </submittedName>
</protein>
<name>A0A1G7I0P5_9SPHI</name>
<proteinExistence type="predicted"/>
<dbReference type="AlphaFoldDB" id="A0A1G7I0P5"/>
<dbReference type="EMBL" id="FNAI01000012">
    <property type="protein sequence ID" value="SDF06320.1"/>
    <property type="molecule type" value="Genomic_DNA"/>
</dbReference>
<dbReference type="Proteomes" id="UP000199072">
    <property type="component" value="Unassembled WGS sequence"/>
</dbReference>
<gene>
    <name evidence="2" type="ORF">SAMN05216464_112106</name>
</gene>
<evidence type="ECO:0000313" key="2">
    <source>
        <dbReference type="EMBL" id="SDF06320.1"/>
    </source>
</evidence>
<feature type="chain" id="PRO_5011769784" evidence="1">
    <location>
        <begin position="24"/>
        <end position="197"/>
    </location>
</feature>
<dbReference type="STRING" id="1391627.SAMN05216464_112106"/>
<evidence type="ECO:0000256" key="1">
    <source>
        <dbReference type="SAM" id="SignalP"/>
    </source>
</evidence>
<accession>A0A1G7I0P5</accession>